<keyword evidence="2" id="KW-1185">Reference proteome</keyword>
<dbReference type="OrthoDB" id="2649371at2"/>
<evidence type="ECO:0000313" key="2">
    <source>
        <dbReference type="Proteomes" id="UP000290649"/>
    </source>
</evidence>
<dbReference type="SUPFAM" id="SSF140500">
    <property type="entry name" value="BAS1536-like"/>
    <property type="match status" value="1"/>
</dbReference>
<dbReference type="GO" id="GO:0043937">
    <property type="term" value="P:regulation of sporulation"/>
    <property type="evidence" value="ECO:0007669"/>
    <property type="project" value="InterPro"/>
</dbReference>
<organism evidence="1 2">
    <name type="scientific">Anaerobacillus alkaliphilus</name>
    <dbReference type="NCBI Taxonomy" id="1548597"/>
    <lineage>
        <taxon>Bacteria</taxon>
        <taxon>Bacillati</taxon>
        <taxon>Bacillota</taxon>
        <taxon>Bacilli</taxon>
        <taxon>Bacillales</taxon>
        <taxon>Bacillaceae</taxon>
        <taxon>Anaerobacillus</taxon>
    </lineage>
</organism>
<sequence length="50" mass="5662">MGATLGEIEEARKHMIKLAYENPLNSQVVIDASTKLDKLLNTINNCIYRK</sequence>
<dbReference type="EMBL" id="QOUX01000030">
    <property type="protein sequence ID" value="RXJ01962.1"/>
    <property type="molecule type" value="Genomic_DNA"/>
</dbReference>
<name>A0A4Q0VUE2_9BACI</name>
<dbReference type="InterPro" id="IPR037208">
    <property type="entry name" value="Spo0E-like_sf"/>
</dbReference>
<protein>
    <submittedName>
        <fullName evidence="1">Aspartyl-phosphate phosphatase Spo0E family protein</fullName>
    </submittedName>
</protein>
<reference evidence="1 2" key="1">
    <citation type="journal article" date="2019" name="Int. J. Syst. Evol. Microbiol.">
        <title>Anaerobacillus alkaliphilus sp. nov., a novel alkaliphilic and moderately halophilic bacterium.</title>
        <authorList>
            <person name="Borsodi A.K."/>
            <person name="Aszalos J.M."/>
            <person name="Bihari P."/>
            <person name="Nagy I."/>
            <person name="Schumann P."/>
            <person name="Sproer C."/>
            <person name="Kovacs A.L."/>
            <person name="Boka K."/>
            <person name="Dobosy P."/>
            <person name="Ovari M."/>
            <person name="Szili-Kovacs T."/>
            <person name="Toth E."/>
        </authorList>
    </citation>
    <scope>NUCLEOTIDE SEQUENCE [LARGE SCALE GENOMIC DNA]</scope>
    <source>
        <strain evidence="1 2">B16-10</strain>
    </source>
</reference>
<dbReference type="GO" id="GO:0046983">
    <property type="term" value="F:protein dimerization activity"/>
    <property type="evidence" value="ECO:0007669"/>
    <property type="project" value="InterPro"/>
</dbReference>
<accession>A0A4Q0VUE2</accession>
<dbReference type="Gene3D" id="4.10.280.10">
    <property type="entry name" value="Helix-loop-helix DNA-binding domain"/>
    <property type="match status" value="1"/>
</dbReference>
<proteinExistence type="predicted"/>
<dbReference type="AlphaFoldDB" id="A0A4Q0VUE2"/>
<comment type="caution">
    <text evidence="1">The sequence shown here is derived from an EMBL/GenBank/DDBJ whole genome shotgun (WGS) entry which is preliminary data.</text>
</comment>
<gene>
    <name evidence="1" type="ORF">DS745_08590</name>
</gene>
<dbReference type="Proteomes" id="UP000290649">
    <property type="component" value="Unassembled WGS sequence"/>
</dbReference>
<dbReference type="InterPro" id="IPR036638">
    <property type="entry name" value="HLH_DNA-bd_sf"/>
</dbReference>
<dbReference type="InterPro" id="IPR018540">
    <property type="entry name" value="Spo0E-like"/>
</dbReference>
<dbReference type="Pfam" id="PF09388">
    <property type="entry name" value="SpoOE-like"/>
    <property type="match status" value="1"/>
</dbReference>
<evidence type="ECO:0000313" key="1">
    <source>
        <dbReference type="EMBL" id="RXJ01962.1"/>
    </source>
</evidence>